<evidence type="ECO:0000256" key="1">
    <source>
        <dbReference type="SAM" id="SignalP"/>
    </source>
</evidence>
<name>A0ABP3GUS5_9ACTN</name>
<feature type="chain" id="PRO_5045116470" description="Secreted protein" evidence="1">
    <location>
        <begin position="29"/>
        <end position="121"/>
    </location>
</feature>
<proteinExistence type="predicted"/>
<gene>
    <name evidence="2" type="ORF">GCM10010319_32730</name>
</gene>
<evidence type="ECO:0000313" key="2">
    <source>
        <dbReference type="EMBL" id="GAA0353054.1"/>
    </source>
</evidence>
<keyword evidence="3" id="KW-1185">Reference proteome</keyword>
<dbReference type="EMBL" id="BAAABW010000017">
    <property type="protein sequence ID" value="GAA0353054.1"/>
    <property type="molecule type" value="Genomic_DNA"/>
</dbReference>
<dbReference type="Proteomes" id="UP001500063">
    <property type="component" value="Unassembled WGS sequence"/>
</dbReference>
<accession>A0ABP3GUS5</accession>
<sequence length="121" mass="12626">MKHRMSILLALPVAALLTTTAGVAPAYAANGHFVFENAASRTGEMNNPPSGRCIKLPYPVVRVTNATNQKAHLFQDAQCSTREIATVAADPGTGRGTSWGKPDGSPAALAVKFDCDLVACS</sequence>
<evidence type="ECO:0000313" key="3">
    <source>
        <dbReference type="Proteomes" id="UP001500063"/>
    </source>
</evidence>
<evidence type="ECO:0008006" key="4">
    <source>
        <dbReference type="Google" id="ProtNLM"/>
    </source>
</evidence>
<dbReference type="RefSeq" id="WP_344118463.1">
    <property type="nucleotide sequence ID" value="NZ_BAAABW010000017.1"/>
</dbReference>
<organism evidence="2 3">
    <name type="scientific">Streptomyces blastmyceticus</name>
    <dbReference type="NCBI Taxonomy" id="68180"/>
    <lineage>
        <taxon>Bacteria</taxon>
        <taxon>Bacillati</taxon>
        <taxon>Actinomycetota</taxon>
        <taxon>Actinomycetes</taxon>
        <taxon>Kitasatosporales</taxon>
        <taxon>Streptomycetaceae</taxon>
        <taxon>Streptomyces</taxon>
    </lineage>
</organism>
<reference evidence="3" key="1">
    <citation type="journal article" date="2019" name="Int. J. Syst. Evol. Microbiol.">
        <title>The Global Catalogue of Microorganisms (GCM) 10K type strain sequencing project: providing services to taxonomists for standard genome sequencing and annotation.</title>
        <authorList>
            <consortium name="The Broad Institute Genomics Platform"/>
            <consortium name="The Broad Institute Genome Sequencing Center for Infectious Disease"/>
            <person name="Wu L."/>
            <person name="Ma J."/>
        </authorList>
    </citation>
    <scope>NUCLEOTIDE SEQUENCE [LARGE SCALE GENOMIC DNA]</scope>
    <source>
        <strain evidence="3">JCM 4565</strain>
    </source>
</reference>
<feature type="signal peptide" evidence="1">
    <location>
        <begin position="1"/>
        <end position="28"/>
    </location>
</feature>
<keyword evidence="1" id="KW-0732">Signal</keyword>
<comment type="caution">
    <text evidence="2">The sequence shown here is derived from an EMBL/GenBank/DDBJ whole genome shotgun (WGS) entry which is preliminary data.</text>
</comment>
<protein>
    <recommendedName>
        <fullName evidence="4">Secreted protein</fullName>
    </recommendedName>
</protein>